<dbReference type="Pfam" id="PF00903">
    <property type="entry name" value="Glyoxalase"/>
    <property type="match status" value="1"/>
</dbReference>
<dbReference type="EMBL" id="CP126446">
    <property type="protein sequence ID" value="WIF96826.1"/>
    <property type="molecule type" value="Genomic_DNA"/>
</dbReference>
<sequence length="144" mass="16608">MFQMHSAFIPVTNIERSKKWYDDHLGLIKVDEWESGTDHGVGFVFPRGNTGIALIEVTEPQSTVFTRKGNQPNVYFNFLSDDIEKDYQTLQDNHVTTTPIRHSEEVSTFDFEDPDGNLFSVVQEASHSPYHERHIKDLQTQHAE</sequence>
<dbReference type="SUPFAM" id="SSF54593">
    <property type="entry name" value="Glyoxalase/Bleomycin resistance protein/Dihydroxybiphenyl dioxygenase"/>
    <property type="match status" value="1"/>
</dbReference>
<dbReference type="InterPro" id="IPR004360">
    <property type="entry name" value="Glyas_Fos-R_dOase_dom"/>
</dbReference>
<keyword evidence="3" id="KW-1185">Reference proteome</keyword>
<dbReference type="Gene3D" id="3.10.180.10">
    <property type="entry name" value="2,3-Dihydroxybiphenyl 1,2-Dioxygenase, domain 1"/>
    <property type="match status" value="1"/>
</dbReference>
<proteinExistence type="predicted"/>
<gene>
    <name evidence="2" type="ORF">QNI29_13830</name>
</gene>
<name>A0ABY8UVP8_9BACI</name>
<dbReference type="Proteomes" id="UP001236652">
    <property type="component" value="Chromosome"/>
</dbReference>
<dbReference type="InterPro" id="IPR037523">
    <property type="entry name" value="VOC_core"/>
</dbReference>
<dbReference type="PROSITE" id="PS51819">
    <property type="entry name" value="VOC"/>
    <property type="match status" value="1"/>
</dbReference>
<evidence type="ECO:0000259" key="1">
    <source>
        <dbReference type="PROSITE" id="PS51819"/>
    </source>
</evidence>
<protein>
    <submittedName>
        <fullName evidence="2">VOC family protein</fullName>
    </submittedName>
</protein>
<dbReference type="RefSeq" id="WP_231417091.1">
    <property type="nucleotide sequence ID" value="NZ_CP126446.1"/>
</dbReference>
<reference evidence="2 3" key="1">
    <citation type="submission" date="2023-05" db="EMBL/GenBank/DDBJ databases">
        <title>Comparative genomics reveals the evidence of polycyclic aromatic hydrocarbons degradation in moderately halophilic genus Pontibacillus.</title>
        <authorList>
            <person name="Yang H."/>
            <person name="Qian Z."/>
        </authorList>
    </citation>
    <scope>NUCLEOTIDE SEQUENCE [LARGE SCALE GENOMIC DNA]</scope>
    <source>
        <strain evidence="3">HN14</strain>
    </source>
</reference>
<feature type="domain" description="VOC" evidence="1">
    <location>
        <begin position="3"/>
        <end position="124"/>
    </location>
</feature>
<accession>A0ABY8UVP8</accession>
<organism evidence="2 3">
    <name type="scientific">Pontibacillus chungwhensis</name>
    <dbReference type="NCBI Taxonomy" id="265426"/>
    <lineage>
        <taxon>Bacteria</taxon>
        <taxon>Bacillati</taxon>
        <taxon>Bacillota</taxon>
        <taxon>Bacilli</taxon>
        <taxon>Bacillales</taxon>
        <taxon>Bacillaceae</taxon>
        <taxon>Pontibacillus</taxon>
    </lineage>
</organism>
<dbReference type="InterPro" id="IPR029068">
    <property type="entry name" value="Glyas_Bleomycin-R_OHBP_Dase"/>
</dbReference>
<evidence type="ECO:0000313" key="3">
    <source>
        <dbReference type="Proteomes" id="UP001236652"/>
    </source>
</evidence>
<evidence type="ECO:0000313" key="2">
    <source>
        <dbReference type="EMBL" id="WIF96826.1"/>
    </source>
</evidence>